<gene>
    <name evidence="1" type="ORF">VI08_12155</name>
</gene>
<evidence type="ECO:0000313" key="1">
    <source>
        <dbReference type="EMBL" id="KJV32486.1"/>
    </source>
</evidence>
<proteinExistence type="predicted"/>
<organism evidence="1 2">
    <name type="scientific">Luteibacter yeojuensis</name>
    <dbReference type="NCBI Taxonomy" id="345309"/>
    <lineage>
        <taxon>Bacteria</taxon>
        <taxon>Pseudomonadati</taxon>
        <taxon>Pseudomonadota</taxon>
        <taxon>Gammaproteobacteria</taxon>
        <taxon>Lysobacterales</taxon>
        <taxon>Rhodanobacteraceae</taxon>
        <taxon>Luteibacter</taxon>
    </lineage>
</organism>
<dbReference type="OrthoDB" id="5958001at2"/>
<dbReference type="Proteomes" id="UP000033651">
    <property type="component" value="Unassembled WGS sequence"/>
</dbReference>
<accession>A0A0F3KMT0</accession>
<sequence length="91" mass="9719">MGKVIWYHPELRVALIERRVGFTVGSVESGELTLGGRVDGELHAPGPTRLHDVASDKSVGFLVEADVVSEEEANELLGFLRDSSSASAQAV</sequence>
<keyword evidence="2" id="KW-1185">Reference proteome</keyword>
<dbReference type="AlphaFoldDB" id="A0A0F3KMT0"/>
<protein>
    <submittedName>
        <fullName evidence="1">Uncharacterized protein</fullName>
    </submittedName>
</protein>
<dbReference type="RefSeq" id="WP_045829851.1">
    <property type="nucleotide sequence ID" value="NZ_JZRB01000025.1"/>
</dbReference>
<dbReference type="EMBL" id="JZRB01000025">
    <property type="protein sequence ID" value="KJV32486.1"/>
    <property type="molecule type" value="Genomic_DNA"/>
</dbReference>
<comment type="caution">
    <text evidence="1">The sequence shown here is derived from an EMBL/GenBank/DDBJ whole genome shotgun (WGS) entry which is preliminary data.</text>
</comment>
<evidence type="ECO:0000313" key="2">
    <source>
        <dbReference type="Proteomes" id="UP000033651"/>
    </source>
</evidence>
<name>A0A0F3KMT0_9GAMM</name>
<reference evidence="1 2" key="1">
    <citation type="submission" date="2015-03" db="EMBL/GenBank/DDBJ databases">
        <title>Draft genome sequence of Luteibacter yeojuensis strain SU11.</title>
        <authorList>
            <person name="Sulaiman J."/>
            <person name="Priya K."/>
            <person name="Chan K.-G."/>
        </authorList>
    </citation>
    <scope>NUCLEOTIDE SEQUENCE [LARGE SCALE GENOMIC DNA]</scope>
    <source>
        <strain evidence="1 2">SU11</strain>
    </source>
</reference>